<evidence type="ECO:0000313" key="1">
    <source>
        <dbReference type="EMBL" id="JAD69071.1"/>
    </source>
</evidence>
<dbReference type="EMBL" id="GBRH01228824">
    <property type="protein sequence ID" value="JAD69071.1"/>
    <property type="molecule type" value="Transcribed_RNA"/>
</dbReference>
<sequence length="83" mass="9712">MMIFLNGSDVEVDFNRFGISPLGVSPENQDHVVVWTFNRWFLTMHHQRAQDEIAGKLRAGPCRAGEKRRFFDRFIFAQISKQI</sequence>
<protein>
    <submittedName>
        <fullName evidence="1">Uncharacterized protein</fullName>
    </submittedName>
</protein>
<organism evidence="1">
    <name type="scientific">Arundo donax</name>
    <name type="common">Giant reed</name>
    <name type="synonym">Donax arundinaceus</name>
    <dbReference type="NCBI Taxonomy" id="35708"/>
    <lineage>
        <taxon>Eukaryota</taxon>
        <taxon>Viridiplantae</taxon>
        <taxon>Streptophyta</taxon>
        <taxon>Embryophyta</taxon>
        <taxon>Tracheophyta</taxon>
        <taxon>Spermatophyta</taxon>
        <taxon>Magnoliopsida</taxon>
        <taxon>Liliopsida</taxon>
        <taxon>Poales</taxon>
        <taxon>Poaceae</taxon>
        <taxon>PACMAD clade</taxon>
        <taxon>Arundinoideae</taxon>
        <taxon>Arundineae</taxon>
        <taxon>Arundo</taxon>
    </lineage>
</organism>
<dbReference type="AlphaFoldDB" id="A0A0A9C0K1"/>
<reference evidence="1" key="2">
    <citation type="journal article" date="2015" name="Data Brief">
        <title>Shoot transcriptome of the giant reed, Arundo donax.</title>
        <authorList>
            <person name="Barrero R.A."/>
            <person name="Guerrero F.D."/>
            <person name="Moolhuijzen P."/>
            <person name="Goolsby J.A."/>
            <person name="Tidwell J."/>
            <person name="Bellgard S.E."/>
            <person name="Bellgard M.I."/>
        </authorList>
    </citation>
    <scope>NUCLEOTIDE SEQUENCE</scope>
    <source>
        <tissue evidence="1">Shoot tissue taken approximately 20 cm above the soil surface</tissue>
    </source>
</reference>
<name>A0A0A9C0K1_ARUDO</name>
<reference evidence="1" key="1">
    <citation type="submission" date="2014-09" db="EMBL/GenBank/DDBJ databases">
        <authorList>
            <person name="Magalhaes I.L.F."/>
            <person name="Oliveira U."/>
            <person name="Santos F.R."/>
            <person name="Vidigal T.H.D.A."/>
            <person name="Brescovit A.D."/>
            <person name="Santos A.J."/>
        </authorList>
    </citation>
    <scope>NUCLEOTIDE SEQUENCE</scope>
    <source>
        <tissue evidence="1">Shoot tissue taken approximately 20 cm above the soil surface</tissue>
    </source>
</reference>
<accession>A0A0A9C0K1</accession>
<proteinExistence type="predicted"/>